<dbReference type="GO" id="GO:0019441">
    <property type="term" value="P:L-tryptophan catabolic process to kynurenine"/>
    <property type="evidence" value="ECO:0007669"/>
    <property type="project" value="InterPro"/>
</dbReference>
<keyword evidence="1" id="KW-0378">Hydrolase</keyword>
<dbReference type="EMBL" id="CP136521">
    <property type="protein sequence ID" value="WOD44630.1"/>
    <property type="molecule type" value="Genomic_DNA"/>
</dbReference>
<proteinExistence type="predicted"/>
<dbReference type="RefSeq" id="WP_316984294.1">
    <property type="nucleotide sequence ID" value="NZ_CP136521.1"/>
</dbReference>
<protein>
    <submittedName>
        <fullName evidence="1">Cyclase family protein</fullName>
        <ecNumber evidence="1">3.5.-.-</ecNumber>
    </submittedName>
</protein>
<dbReference type="InterPro" id="IPR037175">
    <property type="entry name" value="KFase_sf"/>
</dbReference>
<organism evidence="1 2">
    <name type="scientific">Hwangdonia lutea</name>
    <dbReference type="NCBI Taxonomy" id="3075823"/>
    <lineage>
        <taxon>Bacteria</taxon>
        <taxon>Pseudomonadati</taxon>
        <taxon>Bacteroidota</taxon>
        <taxon>Flavobacteriia</taxon>
        <taxon>Flavobacteriales</taxon>
        <taxon>Flavobacteriaceae</taxon>
        <taxon>Hwangdonia</taxon>
    </lineage>
</organism>
<keyword evidence="2" id="KW-1185">Reference proteome</keyword>
<dbReference type="SUPFAM" id="SSF102198">
    <property type="entry name" value="Putative cyclase"/>
    <property type="match status" value="1"/>
</dbReference>
<sequence length="249" mass="28275">MIATIQYKSKKHKIDLTQPIDISMPLRASEDNVNAWYVEPPKIEPATDGEWIAAVKEGACINFNNIHFNPHAHGTHTECVGHILKKVHSINQNLKQFFFYAEVLTVAPEMLNGDFVISKKQLQFGIGNKKRDAIILRTIPNTNEKLSAQYSHTNPPYLLEDAAIYLREKGVKHLLIDLPSIDKEKDDCQLLAHHAFWNTKGKLRLNATITELIFVPNRVNDGTYFLNLQIAPIENDATPSKPILYKIID</sequence>
<dbReference type="Proteomes" id="UP001302486">
    <property type="component" value="Chromosome"/>
</dbReference>
<gene>
    <name evidence="1" type="ORF">RNZ46_05070</name>
</gene>
<dbReference type="EC" id="3.5.-.-" evidence="1"/>
<dbReference type="Pfam" id="PF04199">
    <property type="entry name" value="Cyclase"/>
    <property type="match status" value="1"/>
</dbReference>
<dbReference type="Gene3D" id="3.50.30.50">
    <property type="entry name" value="Putative cyclase"/>
    <property type="match status" value="1"/>
</dbReference>
<name>A0AA97EQJ2_9FLAO</name>
<dbReference type="KEGG" id="hws:RNZ46_05070"/>
<dbReference type="GO" id="GO:0004061">
    <property type="term" value="F:arylformamidase activity"/>
    <property type="evidence" value="ECO:0007669"/>
    <property type="project" value="InterPro"/>
</dbReference>
<dbReference type="InterPro" id="IPR007325">
    <property type="entry name" value="KFase/CYL"/>
</dbReference>
<dbReference type="AlphaFoldDB" id="A0AA97EQJ2"/>
<evidence type="ECO:0000313" key="1">
    <source>
        <dbReference type="EMBL" id="WOD44630.1"/>
    </source>
</evidence>
<evidence type="ECO:0000313" key="2">
    <source>
        <dbReference type="Proteomes" id="UP001302486"/>
    </source>
</evidence>
<accession>A0AA97EQJ2</accession>
<reference evidence="2" key="1">
    <citation type="submission" date="2024-06" db="EMBL/GenBank/DDBJ databases">
        <title>Hwangdonia haimaensis gen. nov., sp. nov., a member of the family Flavobacteriaceae isolated from the haima cold seep.</title>
        <authorList>
            <person name="Li J."/>
        </authorList>
    </citation>
    <scope>NUCLEOTIDE SEQUENCE [LARGE SCALE GENOMIC DNA]</scope>
    <source>
        <strain evidence="2">SCSIO 19198</strain>
    </source>
</reference>